<dbReference type="Gene3D" id="3.40.50.300">
    <property type="entry name" value="P-loop containing nucleotide triphosphate hydrolases"/>
    <property type="match status" value="1"/>
</dbReference>
<accession>A0A3R7QQK1</accession>
<dbReference type="PANTHER" id="PTHR46844">
    <property type="entry name" value="SLR5058 PROTEIN"/>
    <property type="match status" value="1"/>
</dbReference>
<dbReference type="PANTHER" id="PTHR46844:SF1">
    <property type="entry name" value="SLR5058 PROTEIN"/>
    <property type="match status" value="1"/>
</dbReference>
<dbReference type="OrthoDB" id="6360554at2759"/>
<dbReference type="SUPFAM" id="SSF52540">
    <property type="entry name" value="P-loop containing nucleoside triphosphate hydrolases"/>
    <property type="match status" value="1"/>
</dbReference>
<evidence type="ECO:0000259" key="1">
    <source>
        <dbReference type="PROSITE" id="PS50837"/>
    </source>
</evidence>
<dbReference type="Proteomes" id="UP000283509">
    <property type="component" value="Unassembled WGS sequence"/>
</dbReference>
<reference evidence="2 3" key="2">
    <citation type="submission" date="2019-01" db="EMBL/GenBank/DDBJ databases">
        <title>The decoding of complex shrimp genome reveals the adaptation for benthos swimmer, frequently molting mechanism and breeding impact on genome.</title>
        <authorList>
            <person name="Sun Y."/>
            <person name="Gao Y."/>
            <person name="Yu Y."/>
        </authorList>
    </citation>
    <scope>NUCLEOTIDE SEQUENCE [LARGE SCALE GENOMIC DNA]</scope>
    <source>
        <tissue evidence="2">Muscle</tissue>
    </source>
</reference>
<organism evidence="2 3">
    <name type="scientific">Penaeus vannamei</name>
    <name type="common">Whiteleg shrimp</name>
    <name type="synonym">Litopenaeus vannamei</name>
    <dbReference type="NCBI Taxonomy" id="6689"/>
    <lineage>
        <taxon>Eukaryota</taxon>
        <taxon>Metazoa</taxon>
        <taxon>Ecdysozoa</taxon>
        <taxon>Arthropoda</taxon>
        <taxon>Crustacea</taxon>
        <taxon>Multicrustacea</taxon>
        <taxon>Malacostraca</taxon>
        <taxon>Eumalacostraca</taxon>
        <taxon>Eucarida</taxon>
        <taxon>Decapoda</taxon>
        <taxon>Dendrobranchiata</taxon>
        <taxon>Penaeoidea</taxon>
        <taxon>Penaeidae</taxon>
        <taxon>Penaeus</taxon>
    </lineage>
</organism>
<comment type="caution">
    <text evidence="2">The sequence shown here is derived from an EMBL/GenBank/DDBJ whole genome shotgun (WGS) entry which is preliminary data.</text>
</comment>
<protein>
    <recommendedName>
        <fullName evidence="1">NACHT domain-containing protein</fullName>
    </recommendedName>
</protein>
<gene>
    <name evidence="2" type="ORF">C7M84_006750</name>
</gene>
<evidence type="ECO:0000313" key="3">
    <source>
        <dbReference type="Proteomes" id="UP000283509"/>
    </source>
</evidence>
<dbReference type="AlphaFoldDB" id="A0A3R7QQK1"/>
<dbReference type="PRINTS" id="PR00364">
    <property type="entry name" value="DISEASERSIST"/>
</dbReference>
<dbReference type="Pfam" id="PF05729">
    <property type="entry name" value="NACHT"/>
    <property type="match status" value="1"/>
</dbReference>
<proteinExistence type="predicted"/>
<dbReference type="InterPro" id="IPR027417">
    <property type="entry name" value="P-loop_NTPase"/>
</dbReference>
<dbReference type="PROSITE" id="PS50837">
    <property type="entry name" value="NACHT"/>
    <property type="match status" value="1"/>
</dbReference>
<evidence type="ECO:0000313" key="2">
    <source>
        <dbReference type="EMBL" id="ROT74725.1"/>
    </source>
</evidence>
<dbReference type="EMBL" id="QCYY01001852">
    <property type="protein sequence ID" value="ROT74725.1"/>
    <property type="molecule type" value="Genomic_DNA"/>
</dbReference>
<reference evidence="2 3" key="1">
    <citation type="submission" date="2018-04" db="EMBL/GenBank/DDBJ databases">
        <authorList>
            <person name="Zhang X."/>
            <person name="Yuan J."/>
            <person name="Li F."/>
            <person name="Xiang J."/>
        </authorList>
    </citation>
    <scope>NUCLEOTIDE SEQUENCE [LARGE SCALE GENOMIC DNA]</scope>
    <source>
        <tissue evidence="2">Muscle</tissue>
    </source>
</reference>
<sequence>MIQSFTPYLYELVTCDSRDVLCHVVEWGTPRRKVNQTFWDYLTKEKGYTTKNLKGVFTHTEREKLKTSGIRDYDVSLLCQCIQYGCEGLAGPKDPQWTETPDTLEFCVLKLNEFRNDFMHEEFTVDDHKAFLAKVEVLRNLLNIILRKASVVYNVDITRMLKELNKNINDITRKPLNRDNISRLNHEKLWQRVYTSGKLELKEKYQEMSVIGPVTNLLDDSLKVNFRVDKIFTRMLIKEESAPSFEYVDYENLLKCIENKESQKDNVILLLDGPAGVGKTTLTRKMISDWASERSSMENLTKFHMAILTECRNKDISSLEDLLSTLMPKVSNEVPDNNLVKYIANRKILFIVDGLDELNPSSDKVLQQIMNLGKSLDVTVICTTRPNRVNDFERRLPDSFAIMHMKVTGIDGSRREEFVRNYSRALDDEGQRDISGLIQYLTRKESLLQDHWNLPFNLVLVTILWFLDPDAVNKMTTATELFIKTHELIKEAQKHDANERKVAKLDLEKCQNIFIHLTGLLYHRGKSLKEDRCAELVSLLKNSGIKDRTQWLSLLSEVKCDETVRKCIAQAMDLKEVEISDSQVTAYASVLRHARPSHVEVDISGDPQDVPRLQDLLSAIEATDWKTDLRFRHDFRYMRGRSSVLDERLKEFFGSSKAKLTWFNGWLSGLATKALPSCLQYLELAVKNDAHYRELLPYLSSLARRLPRLEWLGLHVALGIDTTLLKPLPKVNRLSLTMDKVTDETIGWACSVASALRPSPKKRYFSLVFPDILRSEDTYGLLVRELVYAGVRVEGVMRTSPADSADDGKQRQLDDLTRRALECYFEALNDDIWHRKPLEALRDFNRMRHEEHFL</sequence>
<dbReference type="InterPro" id="IPR007111">
    <property type="entry name" value="NACHT_NTPase"/>
</dbReference>
<name>A0A3R7QQK1_PENVA</name>
<feature type="domain" description="NACHT" evidence="1">
    <location>
        <begin position="267"/>
        <end position="387"/>
    </location>
</feature>
<keyword evidence="3" id="KW-1185">Reference proteome</keyword>